<reference evidence="6 8" key="3">
    <citation type="submission" date="2015-07" db="EMBL/GenBank/DDBJ databases">
        <title>Physiological, transcriptional responses and genome re-sequencing of acid resistant extremely thermoacidophilic Metallosphaera sedula SARC-M1.</title>
        <authorList>
            <person name="Ai C."/>
            <person name="McCarthy S."/>
            <person name="Eckrich V."/>
            <person name="Rudrappa D."/>
            <person name="Qiu G."/>
            <person name="Blum P."/>
        </authorList>
    </citation>
    <scope>NUCLEOTIDE SEQUENCE [LARGE SCALE GENOMIC DNA]</scope>
    <source>
        <strain evidence="6 8">SARC-M1</strain>
    </source>
</reference>
<dbReference type="AlphaFoldDB" id="A0A088E694"/>
<reference evidence="9 10" key="2">
    <citation type="journal article" date="2015" name="Genome Announc.">
        <title>Complete Genome Sequences of Evolved Arsenate-Resistant Metallosphaera sedula Strains.</title>
        <authorList>
            <person name="Ai C."/>
            <person name="McCarthy S."/>
            <person name="Schackwitz W."/>
            <person name="Martin J."/>
            <person name="Lipzen A."/>
            <person name="Blum P."/>
        </authorList>
    </citation>
    <scope>NUCLEOTIDE SEQUENCE [LARGE SCALE GENOMIC DNA]</scope>
    <source>
        <strain evidence="4 10">ARS120-1</strain>
        <strain evidence="5 9">ARS120-2</strain>
        <strain evidence="2 12">ARS50-1</strain>
        <strain evidence="3 11">ARS50-2</strain>
    </source>
</reference>
<dbReference type="Proteomes" id="UP000029084">
    <property type="component" value="Chromosome"/>
</dbReference>
<dbReference type="Proteomes" id="UP000062475">
    <property type="component" value="Chromosome"/>
</dbReference>
<evidence type="ECO:0000313" key="5">
    <source>
        <dbReference type="EMBL" id="AKV81108.1"/>
    </source>
</evidence>
<dbReference type="EMBL" id="CP012174">
    <property type="protein sequence ID" value="AKV78863.1"/>
    <property type="molecule type" value="Genomic_DNA"/>
</dbReference>
<dbReference type="Pfam" id="PF10061">
    <property type="entry name" value="DUF2299"/>
    <property type="match status" value="1"/>
</dbReference>
<dbReference type="EMBL" id="CP008822">
    <property type="protein sequence ID" value="AIM27503.1"/>
    <property type="molecule type" value="Genomic_DNA"/>
</dbReference>
<evidence type="ECO:0000313" key="9">
    <source>
        <dbReference type="Proteomes" id="UP000061362"/>
    </source>
</evidence>
<organism evidence="1 7">
    <name type="scientific">Metallosphaera sedula</name>
    <dbReference type="NCBI Taxonomy" id="43687"/>
    <lineage>
        <taxon>Archaea</taxon>
        <taxon>Thermoproteota</taxon>
        <taxon>Thermoprotei</taxon>
        <taxon>Sulfolobales</taxon>
        <taxon>Sulfolobaceae</taxon>
        <taxon>Metallosphaera</taxon>
    </lineage>
</organism>
<gene>
    <name evidence="1" type="ORF">HA72_1361</name>
    <name evidence="2" type="ORF">MsedA_1379</name>
    <name evidence="3" type="ORF">MsedB_1381</name>
    <name evidence="4" type="ORF">MsedC_1379</name>
    <name evidence="5" type="ORF">MsedD_1380</name>
    <name evidence="6" type="ORF">MsedE_1385</name>
</gene>
<evidence type="ECO:0000313" key="11">
    <source>
        <dbReference type="Proteomes" id="UP000062475"/>
    </source>
</evidence>
<dbReference type="EMBL" id="CP012176">
    <property type="protein sequence ID" value="AKV83346.1"/>
    <property type="molecule type" value="Genomic_DNA"/>
</dbReference>
<accession>A0A088E694</accession>
<evidence type="ECO:0000313" key="1">
    <source>
        <dbReference type="EMBL" id="AIM27503.1"/>
    </source>
</evidence>
<dbReference type="Proteomes" id="UP000056255">
    <property type="component" value="Chromosome"/>
</dbReference>
<dbReference type="InterPro" id="IPR018747">
    <property type="entry name" value="DUF2299"/>
</dbReference>
<evidence type="ECO:0000313" key="7">
    <source>
        <dbReference type="Proteomes" id="UP000029084"/>
    </source>
</evidence>
<evidence type="ECO:0000313" key="3">
    <source>
        <dbReference type="EMBL" id="AKV76611.1"/>
    </source>
</evidence>
<name>A0A088E694_9CREN</name>
<sequence>MGEIMDPVKVFKSLGLNVREVPQAKEFLHLAISPQQGGPQLELVKPEKDSKVYVLGMAVGIHQYHQSQLKSLPPNERKEFLTSMRYRLLRMKIDVGFTPPDDEVPQLVFVSRVMLDEDLTENDVMNVMYKVRNAGTLVIFMFADRFGVPQPTSKYM</sequence>
<proteinExistence type="predicted"/>
<evidence type="ECO:0000313" key="6">
    <source>
        <dbReference type="EMBL" id="AKV83346.1"/>
    </source>
</evidence>
<evidence type="ECO:0000313" key="12">
    <source>
        <dbReference type="Proteomes" id="UP000068832"/>
    </source>
</evidence>
<dbReference type="EMBL" id="CP012175">
    <property type="protein sequence ID" value="AKV81108.1"/>
    <property type="molecule type" value="Genomic_DNA"/>
</dbReference>
<evidence type="ECO:0000313" key="10">
    <source>
        <dbReference type="Proteomes" id="UP000062398"/>
    </source>
</evidence>
<evidence type="ECO:0000313" key="2">
    <source>
        <dbReference type="EMBL" id="AKV74372.1"/>
    </source>
</evidence>
<dbReference type="Proteomes" id="UP000061362">
    <property type="component" value="Chromosome"/>
</dbReference>
<dbReference type="Proteomes" id="UP000062398">
    <property type="component" value="Chromosome"/>
</dbReference>
<dbReference type="CDD" id="cd17510">
    <property type="entry name" value="T3SC_YbjN-like_2"/>
    <property type="match status" value="1"/>
</dbReference>
<dbReference type="EMBL" id="CP012173">
    <property type="protein sequence ID" value="AKV76611.1"/>
    <property type="molecule type" value="Genomic_DNA"/>
</dbReference>
<evidence type="ECO:0000313" key="4">
    <source>
        <dbReference type="EMBL" id="AKV78863.1"/>
    </source>
</evidence>
<evidence type="ECO:0008006" key="13">
    <source>
        <dbReference type="Google" id="ProtNLM"/>
    </source>
</evidence>
<dbReference type="OMA" id="MYKVRNA"/>
<dbReference type="Gene3D" id="3.30.1460.10">
    <property type="match status" value="1"/>
</dbReference>
<evidence type="ECO:0000313" key="8">
    <source>
        <dbReference type="Proteomes" id="UP000056255"/>
    </source>
</evidence>
<protein>
    <recommendedName>
        <fullName evidence="13">DUF2299 domain-containing protein</fullName>
    </recommendedName>
</protein>
<dbReference type="EMBL" id="CP012172">
    <property type="protein sequence ID" value="AKV74372.1"/>
    <property type="molecule type" value="Genomic_DNA"/>
</dbReference>
<reference evidence="1 7" key="1">
    <citation type="journal article" date="2014" name="J. Bacteriol.">
        <title>Role of an Archaeal PitA Transporter in the Copper and Arsenic Resistance of Metallosphaera sedula, an Extreme Thermoacidophile.</title>
        <authorList>
            <person name="McCarthy S."/>
            <person name="Ai C."/>
            <person name="Wheaton G."/>
            <person name="Tevatia R."/>
            <person name="Eckrich V."/>
            <person name="Kelly R."/>
            <person name="Blum P."/>
        </authorList>
    </citation>
    <scope>NUCLEOTIDE SEQUENCE [LARGE SCALE GENOMIC DNA]</scope>
    <source>
        <strain evidence="1 7">CuR1</strain>
    </source>
</reference>
<dbReference type="Proteomes" id="UP000068832">
    <property type="component" value="Chromosome"/>
</dbReference>